<keyword evidence="2" id="KW-1185">Reference proteome</keyword>
<dbReference type="Proteomes" id="UP000824681">
    <property type="component" value="Chromosome"/>
</dbReference>
<evidence type="ECO:0000313" key="2">
    <source>
        <dbReference type="Proteomes" id="UP000824681"/>
    </source>
</evidence>
<reference evidence="1 2" key="1">
    <citation type="journal article" date="2021" name="ACS Chem. Biol.">
        <title>Genomic-Led Discovery of a Novel Glycopeptide Antibiotic by Nonomuraea coxensis DSM 45129.</title>
        <authorList>
            <person name="Yushchuk O."/>
            <person name="Vior N.M."/>
            <person name="Andreo-Vidal A."/>
            <person name="Berini F."/>
            <person name="Ruckert C."/>
            <person name="Busche T."/>
            <person name="Binda E."/>
            <person name="Kalinowski J."/>
            <person name="Truman A.W."/>
            <person name="Marinelli F."/>
        </authorList>
    </citation>
    <scope>NUCLEOTIDE SEQUENCE [LARGE SCALE GENOMIC DNA]</scope>
    <source>
        <strain evidence="1 2">DSM 45129</strain>
    </source>
</reference>
<proteinExistence type="predicted"/>
<evidence type="ECO:0008006" key="3">
    <source>
        <dbReference type="Google" id="ProtNLM"/>
    </source>
</evidence>
<name>A0ABX8U1I3_9ACTN</name>
<organism evidence="1 2">
    <name type="scientific">Nonomuraea coxensis DSM 45129</name>
    <dbReference type="NCBI Taxonomy" id="1122611"/>
    <lineage>
        <taxon>Bacteria</taxon>
        <taxon>Bacillati</taxon>
        <taxon>Actinomycetota</taxon>
        <taxon>Actinomycetes</taxon>
        <taxon>Streptosporangiales</taxon>
        <taxon>Streptosporangiaceae</taxon>
        <taxon>Nonomuraea</taxon>
    </lineage>
</organism>
<gene>
    <name evidence="1" type="ORF">Nocox_19890</name>
</gene>
<sequence length="173" mass="18048">MIALLLLTGCTADDPDWLVKDPGRWPLAALPAAASRSGVPDGAEKVLARIQAGKHDLVPWIHSKGVCGLADQGTAGAAFNMSQDLTRSEGNVMTTEEGFAGAEEPMTGTASEGTVTLWCTPTRMFVTVEDGDLGEVRLFGSAAAKQTKERLTVVVGAPEAVKQSLPDATVIGR</sequence>
<accession>A0ABX8U1I3</accession>
<dbReference type="EMBL" id="CP068985">
    <property type="protein sequence ID" value="QYC41587.1"/>
    <property type="molecule type" value="Genomic_DNA"/>
</dbReference>
<evidence type="ECO:0000313" key="1">
    <source>
        <dbReference type="EMBL" id="QYC41587.1"/>
    </source>
</evidence>
<protein>
    <recommendedName>
        <fullName evidence="3">Lipoprotein</fullName>
    </recommendedName>
</protein>